<dbReference type="InterPro" id="IPR000073">
    <property type="entry name" value="AB_hydrolase_1"/>
</dbReference>
<feature type="region of interest" description="Disordered" evidence="1">
    <location>
        <begin position="11"/>
        <end position="36"/>
    </location>
</feature>
<dbReference type="PANTHER" id="PTHR43798">
    <property type="entry name" value="MONOACYLGLYCEROL LIPASE"/>
    <property type="match status" value="1"/>
</dbReference>
<dbReference type="Pfam" id="PF12697">
    <property type="entry name" value="Abhydrolase_6"/>
    <property type="match status" value="1"/>
</dbReference>
<dbReference type="InterPro" id="IPR050266">
    <property type="entry name" value="AB_hydrolase_sf"/>
</dbReference>
<evidence type="ECO:0000256" key="1">
    <source>
        <dbReference type="SAM" id="MobiDB-lite"/>
    </source>
</evidence>
<organism evidence="3 4">
    <name type="scientific">Actinomadura miaoliensis</name>
    <dbReference type="NCBI Taxonomy" id="430685"/>
    <lineage>
        <taxon>Bacteria</taxon>
        <taxon>Bacillati</taxon>
        <taxon>Actinomycetota</taxon>
        <taxon>Actinomycetes</taxon>
        <taxon>Streptosporangiales</taxon>
        <taxon>Thermomonosporaceae</taxon>
        <taxon>Actinomadura</taxon>
    </lineage>
</organism>
<reference evidence="4" key="1">
    <citation type="journal article" date="2019" name="Int. J. Syst. Evol. Microbiol.">
        <title>The Global Catalogue of Microorganisms (GCM) 10K type strain sequencing project: providing services to taxonomists for standard genome sequencing and annotation.</title>
        <authorList>
            <consortium name="The Broad Institute Genomics Platform"/>
            <consortium name="The Broad Institute Genome Sequencing Center for Infectious Disease"/>
            <person name="Wu L."/>
            <person name="Ma J."/>
        </authorList>
    </citation>
    <scope>NUCLEOTIDE SEQUENCE [LARGE SCALE GENOMIC DNA]</scope>
    <source>
        <strain evidence="4">JCM 16702</strain>
    </source>
</reference>
<feature type="domain" description="AB hydrolase-1" evidence="2">
    <location>
        <begin position="77"/>
        <end position="336"/>
    </location>
</feature>
<evidence type="ECO:0000313" key="3">
    <source>
        <dbReference type="EMBL" id="GAA4069785.1"/>
    </source>
</evidence>
<protein>
    <recommendedName>
        <fullName evidence="2">AB hydrolase-1 domain-containing protein</fullName>
    </recommendedName>
</protein>
<dbReference type="InterPro" id="IPR029058">
    <property type="entry name" value="AB_hydrolase_fold"/>
</dbReference>
<evidence type="ECO:0000259" key="2">
    <source>
        <dbReference type="Pfam" id="PF12697"/>
    </source>
</evidence>
<sequence length="350" mass="37945">MTFDAADAAINPLQARVPAEPPGKGDRGRRGPTHGLDQLHLRGSVGRVSAMLGRHVELPVADGVLSGVDFGGRGTGVLLVHGSGHNAAAWADVAPRLVDHCHPVALDLRGHGHSEPTSSTPEQYWRDLGDVVAALGWDRPLLVGHSTGGYAVTAAAAAGLVDPSAVCVVDGMVLDDRDTAARGQTQWRAPEAAARLREMFRYGWRADEQQMSAYVERCAGEAATDWLNAGARPELVRELMRRAFLRCADGRWQRRPTTEEIATVSDPDPHAPIYHPSVDVYARVRCPLTFVLPTRGFYAQRRDELQAVVDSAPDRELLDIAANHNVPMTRPAELAAVIVELVRRTSKPRS</sequence>
<evidence type="ECO:0000313" key="4">
    <source>
        <dbReference type="Proteomes" id="UP001500683"/>
    </source>
</evidence>
<dbReference type="Gene3D" id="3.40.50.1820">
    <property type="entry name" value="alpha/beta hydrolase"/>
    <property type="match status" value="1"/>
</dbReference>
<proteinExistence type="predicted"/>
<name>A0ABP7VLD5_9ACTN</name>
<comment type="caution">
    <text evidence="3">The sequence shown here is derived from an EMBL/GenBank/DDBJ whole genome shotgun (WGS) entry which is preliminary data.</text>
</comment>
<accession>A0ABP7VLD5</accession>
<gene>
    <name evidence="3" type="ORF">GCM10022214_26440</name>
</gene>
<dbReference type="RefSeq" id="WP_344945867.1">
    <property type="nucleotide sequence ID" value="NZ_BAAAZG010000016.1"/>
</dbReference>
<keyword evidence="4" id="KW-1185">Reference proteome</keyword>
<dbReference type="Proteomes" id="UP001500683">
    <property type="component" value="Unassembled WGS sequence"/>
</dbReference>
<dbReference type="EMBL" id="BAAAZG010000016">
    <property type="protein sequence ID" value="GAA4069785.1"/>
    <property type="molecule type" value="Genomic_DNA"/>
</dbReference>
<dbReference type="SUPFAM" id="SSF53474">
    <property type="entry name" value="alpha/beta-Hydrolases"/>
    <property type="match status" value="1"/>
</dbReference>
<dbReference type="PANTHER" id="PTHR43798:SF27">
    <property type="entry name" value="HYDROLASE ALPHA_BETA HYDROLASE FOLD FAMILY"/>
    <property type="match status" value="1"/>
</dbReference>